<dbReference type="EMBL" id="FLUM01000003">
    <property type="protein sequence ID" value="SBW06223.1"/>
    <property type="molecule type" value="Genomic_DNA"/>
</dbReference>
<gene>
    <name evidence="2" type="ORF">KL86DYS1_31317</name>
</gene>
<keyword evidence="1" id="KW-0812">Transmembrane</keyword>
<evidence type="ECO:0000256" key="1">
    <source>
        <dbReference type="SAM" id="Phobius"/>
    </source>
</evidence>
<keyword evidence="1" id="KW-0472">Membrane</keyword>
<protein>
    <submittedName>
        <fullName evidence="2">Uncharacterized protein</fullName>
    </submittedName>
</protein>
<accession>A0A212K3E1</accession>
<dbReference type="AlphaFoldDB" id="A0A212K3E1"/>
<proteinExistence type="predicted"/>
<sequence length="75" mass="8648">MKRLFRIIYSKQFVIGVGIIGFALLLNRYSLLFDFFFGLLLSAGTMLVLAGLLSKFRVVDKLRVIKGKYLNRFAR</sequence>
<reference evidence="2" key="1">
    <citation type="submission" date="2016-04" db="EMBL/GenBank/DDBJ databases">
        <authorList>
            <person name="Evans L.H."/>
            <person name="Alamgir A."/>
            <person name="Owens N."/>
            <person name="Weber N.D."/>
            <person name="Virtaneva K."/>
            <person name="Barbian K."/>
            <person name="Babar A."/>
            <person name="Rosenke K."/>
        </authorList>
    </citation>
    <scope>NUCLEOTIDE SEQUENCE</scope>
    <source>
        <strain evidence="2">86-1</strain>
    </source>
</reference>
<feature type="transmembrane region" description="Helical" evidence="1">
    <location>
        <begin position="35"/>
        <end position="53"/>
    </location>
</feature>
<feature type="transmembrane region" description="Helical" evidence="1">
    <location>
        <begin position="12"/>
        <end position="29"/>
    </location>
</feature>
<dbReference type="RefSeq" id="WP_296943957.1">
    <property type="nucleotide sequence ID" value="NZ_LT599032.1"/>
</dbReference>
<organism evidence="2">
    <name type="scientific">uncultured Dysgonomonas sp</name>
    <dbReference type="NCBI Taxonomy" id="206096"/>
    <lineage>
        <taxon>Bacteria</taxon>
        <taxon>Pseudomonadati</taxon>
        <taxon>Bacteroidota</taxon>
        <taxon>Bacteroidia</taxon>
        <taxon>Bacteroidales</taxon>
        <taxon>Dysgonomonadaceae</taxon>
        <taxon>Dysgonomonas</taxon>
        <taxon>environmental samples</taxon>
    </lineage>
</organism>
<keyword evidence="1" id="KW-1133">Transmembrane helix</keyword>
<name>A0A212K3E1_9BACT</name>
<evidence type="ECO:0000313" key="2">
    <source>
        <dbReference type="EMBL" id="SBW06223.1"/>
    </source>
</evidence>